<dbReference type="Proteomes" id="UP000749293">
    <property type="component" value="Unassembled WGS sequence"/>
</dbReference>
<protein>
    <submittedName>
        <fullName evidence="1">Pfam:DUF2351</fullName>
    </submittedName>
</protein>
<gene>
    <name evidence="1" type="ORF">GMORB2_6114</name>
</gene>
<dbReference type="GO" id="GO:0000209">
    <property type="term" value="P:protein polyubiquitination"/>
    <property type="evidence" value="ECO:0007669"/>
    <property type="project" value="TreeGrafter"/>
</dbReference>
<dbReference type="GO" id="GO:0005634">
    <property type="term" value="C:nucleus"/>
    <property type="evidence" value="ECO:0007669"/>
    <property type="project" value="TreeGrafter"/>
</dbReference>
<dbReference type="GO" id="GO:0005829">
    <property type="term" value="C:cytosol"/>
    <property type="evidence" value="ECO:0007669"/>
    <property type="project" value="TreeGrafter"/>
</dbReference>
<dbReference type="EMBL" id="JAANYQ010000006">
    <property type="protein sequence ID" value="KAF4123413.1"/>
    <property type="molecule type" value="Genomic_DNA"/>
</dbReference>
<organism evidence="1 2">
    <name type="scientific">Geosmithia morbida</name>
    <dbReference type="NCBI Taxonomy" id="1094350"/>
    <lineage>
        <taxon>Eukaryota</taxon>
        <taxon>Fungi</taxon>
        <taxon>Dikarya</taxon>
        <taxon>Ascomycota</taxon>
        <taxon>Pezizomycotina</taxon>
        <taxon>Sordariomycetes</taxon>
        <taxon>Hypocreomycetidae</taxon>
        <taxon>Hypocreales</taxon>
        <taxon>Bionectriaceae</taxon>
        <taxon>Geosmithia</taxon>
    </lineage>
</organism>
<dbReference type="GO" id="GO:0043161">
    <property type="term" value="P:proteasome-mediated ubiquitin-dependent protein catabolic process"/>
    <property type="evidence" value="ECO:0007669"/>
    <property type="project" value="TreeGrafter"/>
</dbReference>
<dbReference type="GO" id="GO:0031624">
    <property type="term" value="F:ubiquitin conjugating enzyme binding"/>
    <property type="evidence" value="ECO:0007669"/>
    <property type="project" value="TreeGrafter"/>
</dbReference>
<dbReference type="RefSeq" id="XP_035322065.1">
    <property type="nucleotide sequence ID" value="XM_035468084.1"/>
</dbReference>
<evidence type="ECO:0000313" key="1">
    <source>
        <dbReference type="EMBL" id="KAF4123413.1"/>
    </source>
</evidence>
<dbReference type="InterPro" id="IPR019193">
    <property type="entry name" value="UBQ-conj_enz_E2-bd_prot"/>
</dbReference>
<dbReference type="GO" id="GO:0006513">
    <property type="term" value="P:protein monoubiquitination"/>
    <property type="evidence" value="ECO:0007669"/>
    <property type="project" value="TreeGrafter"/>
</dbReference>
<name>A0A9P4YUM4_9HYPO</name>
<dbReference type="GO" id="GO:0061630">
    <property type="term" value="F:ubiquitin protein ligase activity"/>
    <property type="evidence" value="ECO:0007669"/>
    <property type="project" value="TreeGrafter"/>
</dbReference>
<dbReference type="PANTHER" id="PTHR31531">
    <property type="entry name" value="E3 UBIQUITIN-PROTEIN LIGASE E3D FAMILY MEMBER"/>
    <property type="match status" value="1"/>
</dbReference>
<dbReference type="GO" id="GO:0000151">
    <property type="term" value="C:ubiquitin ligase complex"/>
    <property type="evidence" value="ECO:0007669"/>
    <property type="project" value="TreeGrafter"/>
</dbReference>
<dbReference type="AlphaFoldDB" id="A0A9P4YUM4"/>
<sequence>MPTSLPTSGISIYAELLSNIRQVSVIASLPTASGPGTSAEIVENGTVVRISHGGHTESMALPAPVSLVTPLPIPNATAGHLSWRIPASDQVPSASSLSAASSLENQLLPWNAMDLQPASPIRCRKCGHDIVQKGTLTSWKDLPSENWAEMMEFWHCHKPLDHGAAKDDQHLTQRGYGASSTISAQPQVGFVDLTSFMLSESDCSHLSFSSSTLETGYDMSRLALDETQPPKFLHAYCRPCGSQVGLYNVLASSVSLFKWQVLCETRSPCTAPTSNQCLVAALASSISRSASSKSVIFPHEFSPSGDGTELQVALHLWVLNSNVTYVSSLAEGKKSAMKILFRSITVDEGNKLVDSITSDVQDISFPSSAIKTATNTLELSNTLLPARERSFKSWKVGLLER</sequence>
<dbReference type="GeneID" id="55972339"/>
<proteinExistence type="predicted"/>
<dbReference type="Pfam" id="PF09814">
    <property type="entry name" value="HECT_2"/>
    <property type="match status" value="1"/>
</dbReference>
<accession>A0A9P4YUM4</accession>
<dbReference type="PANTHER" id="PTHR31531:SF2">
    <property type="entry name" value="E3 UBIQUITIN-PROTEIN LIGASE E3D"/>
    <property type="match status" value="1"/>
</dbReference>
<reference evidence="1" key="1">
    <citation type="submission" date="2020-03" db="EMBL/GenBank/DDBJ databases">
        <title>Site-based positive gene gene selection in Geosmithia morbida across the United States reveals a broad range of putative effectors and factors for local host and environmental adapation.</title>
        <authorList>
            <person name="Onufrak A."/>
            <person name="Murdoch R.W."/>
            <person name="Gazis R."/>
            <person name="Huff M."/>
            <person name="Staton M."/>
            <person name="Klingeman W."/>
            <person name="Hadziabdic D."/>
        </authorList>
    </citation>
    <scope>NUCLEOTIDE SEQUENCE</scope>
    <source>
        <strain evidence="1">1262</strain>
    </source>
</reference>
<dbReference type="GO" id="GO:0030332">
    <property type="term" value="F:cyclin binding"/>
    <property type="evidence" value="ECO:0007669"/>
    <property type="project" value="TreeGrafter"/>
</dbReference>
<dbReference type="OrthoDB" id="66510at2759"/>
<comment type="caution">
    <text evidence="1">The sequence shown here is derived from an EMBL/GenBank/DDBJ whole genome shotgun (WGS) entry which is preliminary data.</text>
</comment>
<keyword evidence="2" id="KW-1185">Reference proteome</keyword>
<evidence type="ECO:0000313" key="2">
    <source>
        <dbReference type="Proteomes" id="UP000749293"/>
    </source>
</evidence>
<dbReference type="GO" id="GO:0051865">
    <property type="term" value="P:protein autoubiquitination"/>
    <property type="evidence" value="ECO:0007669"/>
    <property type="project" value="TreeGrafter"/>
</dbReference>